<protein>
    <submittedName>
        <fullName evidence="2">Uncharacterized protein</fullName>
    </submittedName>
</protein>
<evidence type="ECO:0000313" key="2">
    <source>
        <dbReference type="EMBL" id="KAL1583420.1"/>
    </source>
</evidence>
<comment type="caution">
    <text evidence="2">The sequence shown here is derived from an EMBL/GenBank/DDBJ whole genome shotgun (WGS) entry which is preliminary data.</text>
</comment>
<dbReference type="EMBL" id="JAAQHG020000035">
    <property type="protein sequence ID" value="KAL1583420.1"/>
    <property type="molecule type" value="Genomic_DNA"/>
</dbReference>
<gene>
    <name evidence="2" type="ORF">WHR41_07606</name>
</gene>
<organism evidence="2 3">
    <name type="scientific">Cladosporium halotolerans</name>
    <dbReference type="NCBI Taxonomy" id="1052096"/>
    <lineage>
        <taxon>Eukaryota</taxon>
        <taxon>Fungi</taxon>
        <taxon>Dikarya</taxon>
        <taxon>Ascomycota</taxon>
        <taxon>Pezizomycotina</taxon>
        <taxon>Dothideomycetes</taxon>
        <taxon>Dothideomycetidae</taxon>
        <taxon>Cladosporiales</taxon>
        <taxon>Cladosporiaceae</taxon>
        <taxon>Cladosporium</taxon>
    </lineage>
</organism>
<evidence type="ECO:0000256" key="1">
    <source>
        <dbReference type="SAM" id="MobiDB-lite"/>
    </source>
</evidence>
<feature type="region of interest" description="Disordered" evidence="1">
    <location>
        <begin position="40"/>
        <end position="77"/>
    </location>
</feature>
<dbReference type="RefSeq" id="XP_069226527.1">
    <property type="nucleotide sequence ID" value="XM_069376210.1"/>
</dbReference>
<dbReference type="AlphaFoldDB" id="A0AB34KJC3"/>
<proteinExistence type="predicted"/>
<sequence length="127" mass="13982">MMTDGSFGDGMSGANLLPPGYTDGSLVHIPIKVRQYLDPIDSPSVGNDVKREQPRKGSVWSHVSRTVSGGSGRKADDEMRVIQMSRGDYLKYWAKGEDGEFREGVVEPPEGRAEWLSRALEKQDAAK</sequence>
<dbReference type="GeneID" id="96009048"/>
<evidence type="ECO:0000313" key="3">
    <source>
        <dbReference type="Proteomes" id="UP000803884"/>
    </source>
</evidence>
<name>A0AB34KJC3_9PEZI</name>
<reference evidence="2 3" key="1">
    <citation type="journal article" date="2020" name="Microbiol. Resour. Announc.">
        <title>Draft Genome Sequence of a Cladosporium Species Isolated from the Mesophotic Ascidian Didemnum maculosum.</title>
        <authorList>
            <person name="Gioti A."/>
            <person name="Siaperas R."/>
            <person name="Nikolaivits E."/>
            <person name="Le Goff G."/>
            <person name="Ouazzani J."/>
            <person name="Kotoulas G."/>
            <person name="Topakas E."/>
        </authorList>
    </citation>
    <scope>NUCLEOTIDE SEQUENCE [LARGE SCALE GENOMIC DNA]</scope>
    <source>
        <strain evidence="2 3">TM138-S3</strain>
    </source>
</reference>
<accession>A0AB34KJC3</accession>
<keyword evidence="3" id="KW-1185">Reference proteome</keyword>
<dbReference type="Proteomes" id="UP000803884">
    <property type="component" value="Unassembled WGS sequence"/>
</dbReference>